<dbReference type="RefSeq" id="WP_191694000.1">
    <property type="nucleotide sequence ID" value="NZ_JACSQN010000005.1"/>
</dbReference>
<protein>
    <submittedName>
        <fullName evidence="2">Uncharacterized protein</fullName>
    </submittedName>
</protein>
<gene>
    <name evidence="2" type="ORF">H9649_06905</name>
</gene>
<sequence length="201" mass="23487">MLYSSIILGWIGIAIFLIIVITFQKMMRNNEFALLHMLMAIMYSMWFPLPILLYQLQNTHVLLAGTLFGLAYLFSLVISMVLQTGHIAFFVKNNEDHTISNKMGDYMMATLTNPLESLLNIFKCIWALFLGIAFWQNGEIFMSSIMFTFTLFIFYYILIMLDATLTKRLRFLSKVRPNPIIVNLETLLFFVALMYYVTFHH</sequence>
<feature type="transmembrane region" description="Helical" evidence="1">
    <location>
        <begin position="6"/>
        <end position="23"/>
    </location>
</feature>
<feature type="transmembrane region" description="Helical" evidence="1">
    <location>
        <begin position="62"/>
        <end position="82"/>
    </location>
</feature>
<reference evidence="2 3" key="1">
    <citation type="submission" date="2020-08" db="EMBL/GenBank/DDBJ databases">
        <title>A Genomic Blueprint of the Chicken Gut Microbiome.</title>
        <authorList>
            <person name="Gilroy R."/>
            <person name="Ravi A."/>
            <person name="Getino M."/>
            <person name="Pursley I."/>
            <person name="Horton D.L."/>
            <person name="Alikhan N.-F."/>
            <person name="Baker D."/>
            <person name="Gharbi K."/>
            <person name="Hall N."/>
            <person name="Watson M."/>
            <person name="Adriaenssens E.M."/>
            <person name="Foster-Nyarko E."/>
            <person name="Jarju S."/>
            <person name="Secka A."/>
            <person name="Antonio M."/>
            <person name="Oren A."/>
            <person name="Chaudhuri R."/>
            <person name="La Ragione R.M."/>
            <person name="Hildebrand F."/>
            <person name="Pallen M.J."/>
        </authorList>
    </citation>
    <scope>NUCLEOTIDE SEQUENCE [LARGE SCALE GENOMIC DNA]</scope>
    <source>
        <strain evidence="2 3">Sa2YVA2</strain>
    </source>
</reference>
<dbReference type="Proteomes" id="UP000626786">
    <property type="component" value="Unassembled WGS sequence"/>
</dbReference>
<feature type="transmembrane region" description="Helical" evidence="1">
    <location>
        <begin position="180"/>
        <end position="198"/>
    </location>
</feature>
<evidence type="ECO:0000313" key="2">
    <source>
        <dbReference type="EMBL" id="MBD7984301.1"/>
    </source>
</evidence>
<dbReference type="EMBL" id="JACSQN010000005">
    <property type="protein sequence ID" value="MBD7984301.1"/>
    <property type="molecule type" value="Genomic_DNA"/>
</dbReference>
<evidence type="ECO:0000256" key="1">
    <source>
        <dbReference type="SAM" id="Phobius"/>
    </source>
</evidence>
<keyword evidence="1" id="KW-0472">Membrane</keyword>
<accession>A0ABR8U8E1</accession>
<proteinExistence type="predicted"/>
<feature type="transmembrane region" description="Helical" evidence="1">
    <location>
        <begin position="35"/>
        <end position="56"/>
    </location>
</feature>
<keyword evidence="1" id="KW-1133">Transmembrane helix</keyword>
<name>A0ABR8U8E1_9BACL</name>
<keyword evidence="1" id="KW-0812">Transmembrane</keyword>
<evidence type="ECO:0000313" key="3">
    <source>
        <dbReference type="Proteomes" id="UP000626786"/>
    </source>
</evidence>
<organism evidence="2 3">
    <name type="scientific">Sporosarcina quadrami</name>
    <dbReference type="NCBI Taxonomy" id="2762234"/>
    <lineage>
        <taxon>Bacteria</taxon>
        <taxon>Bacillati</taxon>
        <taxon>Bacillota</taxon>
        <taxon>Bacilli</taxon>
        <taxon>Bacillales</taxon>
        <taxon>Caryophanaceae</taxon>
        <taxon>Sporosarcina</taxon>
    </lineage>
</organism>
<feature type="transmembrane region" description="Helical" evidence="1">
    <location>
        <begin position="117"/>
        <end position="135"/>
    </location>
</feature>
<feature type="transmembrane region" description="Helical" evidence="1">
    <location>
        <begin position="141"/>
        <end position="159"/>
    </location>
</feature>
<keyword evidence="3" id="KW-1185">Reference proteome</keyword>
<comment type="caution">
    <text evidence="2">The sequence shown here is derived from an EMBL/GenBank/DDBJ whole genome shotgun (WGS) entry which is preliminary data.</text>
</comment>